<dbReference type="PROSITE" id="PS51007">
    <property type="entry name" value="CYTC"/>
    <property type="match status" value="2"/>
</dbReference>
<gene>
    <name evidence="7" type="ORF">E0486_06830</name>
</gene>
<keyword evidence="5" id="KW-0472">Membrane</keyword>
<evidence type="ECO:0000256" key="3">
    <source>
        <dbReference type="ARBA" id="ARBA00023004"/>
    </source>
</evidence>
<keyword evidence="5" id="KW-1133">Transmembrane helix</keyword>
<feature type="transmembrane region" description="Helical" evidence="5">
    <location>
        <begin position="7"/>
        <end position="28"/>
    </location>
</feature>
<evidence type="ECO:0000256" key="2">
    <source>
        <dbReference type="ARBA" id="ARBA00022723"/>
    </source>
</evidence>
<dbReference type="InterPro" id="IPR009056">
    <property type="entry name" value="Cyt_c-like_dom"/>
</dbReference>
<keyword evidence="2 4" id="KW-0479">Metal-binding</keyword>
<evidence type="ECO:0000313" key="7">
    <source>
        <dbReference type="EMBL" id="TCZ73381.1"/>
    </source>
</evidence>
<feature type="domain" description="Cytochrome c" evidence="6">
    <location>
        <begin position="48"/>
        <end position="149"/>
    </location>
</feature>
<dbReference type="OrthoDB" id="9809720at2"/>
<keyword evidence="1 4" id="KW-0349">Heme</keyword>
<feature type="domain" description="Cytochrome c" evidence="6">
    <location>
        <begin position="194"/>
        <end position="309"/>
    </location>
</feature>
<evidence type="ECO:0000259" key="6">
    <source>
        <dbReference type="PROSITE" id="PS51007"/>
    </source>
</evidence>
<sequence length="319" mass="35605">MKKVLRYLGILLFGLVVIIGLFASFVAIRGIPSYKAGTVQLQVASSPARIAQGQKLASMLCRSCHLDPNTNRFTGRRMDEVPQFGTIYARNITHDKAHGIGNWTDGQLAYLLRTGLKPDGTYLPPYMPKLVHLSDEDLQSVIAFLRSDHPWVQADATEQPHTEPSFLTKFLSNIKVLKPFPYPAAAIPAPDTSNAVAWGRYIAVAQLECFSCHSRDFARNDYFNPEKSPGFFGGGNEMYTPGGKKIVSRNITMDPETGIGKWDEADFIQAVKFGKLPHGQDALREPMQPYSQLTDNELRAIWAYLKTVPVQQHRVERAP</sequence>
<name>A0A4R4E5R7_9BACT</name>
<dbReference type="AlphaFoldDB" id="A0A4R4E5R7"/>
<dbReference type="PANTHER" id="PTHR35008">
    <property type="entry name" value="BLL4482 PROTEIN-RELATED"/>
    <property type="match status" value="1"/>
</dbReference>
<dbReference type="GO" id="GO:0020037">
    <property type="term" value="F:heme binding"/>
    <property type="evidence" value="ECO:0007669"/>
    <property type="project" value="InterPro"/>
</dbReference>
<keyword evidence="3 4" id="KW-0408">Iron</keyword>
<reference evidence="7 8" key="1">
    <citation type="submission" date="2019-03" db="EMBL/GenBank/DDBJ databases">
        <authorList>
            <person name="Kim M.K.M."/>
        </authorList>
    </citation>
    <scope>NUCLEOTIDE SEQUENCE [LARGE SCALE GENOMIC DNA]</scope>
    <source>
        <strain evidence="7 8">17J68-15</strain>
    </source>
</reference>
<dbReference type="Gene3D" id="1.10.760.10">
    <property type="entry name" value="Cytochrome c-like domain"/>
    <property type="match status" value="2"/>
</dbReference>
<dbReference type="EMBL" id="SKFH01000007">
    <property type="protein sequence ID" value="TCZ73381.1"/>
    <property type="molecule type" value="Genomic_DNA"/>
</dbReference>
<dbReference type="SUPFAM" id="SSF46626">
    <property type="entry name" value="Cytochrome c"/>
    <property type="match status" value="2"/>
</dbReference>
<dbReference type="PANTHER" id="PTHR35008:SF4">
    <property type="entry name" value="BLL4482 PROTEIN"/>
    <property type="match status" value="1"/>
</dbReference>
<evidence type="ECO:0000256" key="4">
    <source>
        <dbReference type="PROSITE-ProRule" id="PRU00433"/>
    </source>
</evidence>
<protein>
    <submittedName>
        <fullName evidence="7">C-type cytochrome</fullName>
    </submittedName>
</protein>
<evidence type="ECO:0000256" key="1">
    <source>
        <dbReference type="ARBA" id="ARBA00022617"/>
    </source>
</evidence>
<keyword evidence="8" id="KW-1185">Reference proteome</keyword>
<evidence type="ECO:0000313" key="8">
    <source>
        <dbReference type="Proteomes" id="UP000295164"/>
    </source>
</evidence>
<dbReference type="InterPro" id="IPR051459">
    <property type="entry name" value="Cytochrome_c-type_DH"/>
</dbReference>
<proteinExistence type="predicted"/>
<comment type="caution">
    <text evidence="7">The sequence shown here is derived from an EMBL/GenBank/DDBJ whole genome shotgun (WGS) entry which is preliminary data.</text>
</comment>
<dbReference type="GO" id="GO:0009055">
    <property type="term" value="F:electron transfer activity"/>
    <property type="evidence" value="ECO:0007669"/>
    <property type="project" value="InterPro"/>
</dbReference>
<dbReference type="GO" id="GO:0046872">
    <property type="term" value="F:metal ion binding"/>
    <property type="evidence" value="ECO:0007669"/>
    <property type="project" value="UniProtKB-KW"/>
</dbReference>
<keyword evidence="5" id="KW-0812">Transmembrane</keyword>
<accession>A0A4R4E5R7</accession>
<organism evidence="7 8">
    <name type="scientific">Flaviaesturariibacter aridisoli</name>
    <dbReference type="NCBI Taxonomy" id="2545761"/>
    <lineage>
        <taxon>Bacteria</taxon>
        <taxon>Pseudomonadati</taxon>
        <taxon>Bacteroidota</taxon>
        <taxon>Chitinophagia</taxon>
        <taxon>Chitinophagales</taxon>
        <taxon>Chitinophagaceae</taxon>
        <taxon>Flaviaestuariibacter</taxon>
    </lineage>
</organism>
<dbReference type="Proteomes" id="UP000295164">
    <property type="component" value="Unassembled WGS sequence"/>
</dbReference>
<dbReference type="InterPro" id="IPR036909">
    <property type="entry name" value="Cyt_c-like_dom_sf"/>
</dbReference>
<dbReference type="RefSeq" id="WP_131851400.1">
    <property type="nucleotide sequence ID" value="NZ_SKFH01000007.1"/>
</dbReference>
<evidence type="ECO:0000256" key="5">
    <source>
        <dbReference type="SAM" id="Phobius"/>
    </source>
</evidence>